<dbReference type="Proteomes" id="UP001166291">
    <property type="component" value="Unassembled WGS sequence"/>
</dbReference>
<organism evidence="2 3">
    <name type="scientific">Zhongshania aquimaris</name>
    <dbReference type="NCBI Taxonomy" id="2857107"/>
    <lineage>
        <taxon>Bacteria</taxon>
        <taxon>Pseudomonadati</taxon>
        <taxon>Pseudomonadota</taxon>
        <taxon>Gammaproteobacteria</taxon>
        <taxon>Cellvibrionales</taxon>
        <taxon>Spongiibacteraceae</taxon>
        <taxon>Zhongshania</taxon>
    </lineage>
</organism>
<sequence length="289" mass="32168">MSNSTLDTPSWKPGRSKSAPIVEDYPDFEPGSFTFNDVTRPVYKSGEGPAIIVIHEIPGIYDEVWNFARRLNKEGFTTYLPSLIGSPGMSYSTKNLLKSMSTLCVSKEFNRFAFREEAPIANWLRALARDAHRSCGGPGVGAIGMCFSGGFALAMMADESVIAPVLSQPSMPFMLSKKLRHDIDVNPSDIPKIKARMERDDICLMGLRFSGDKMVPENRFRYLTENFGDKFVGISIDSSKGNLHNIKASAHSVLTRDYVDEEDHPTYQAFQQVLALFKKQLLLVHASSN</sequence>
<dbReference type="GO" id="GO:0016787">
    <property type="term" value="F:hydrolase activity"/>
    <property type="evidence" value="ECO:0007669"/>
    <property type="project" value="UniProtKB-KW"/>
</dbReference>
<feature type="domain" description="Dienelactone hydrolase" evidence="1">
    <location>
        <begin position="47"/>
        <end position="279"/>
    </location>
</feature>
<keyword evidence="3" id="KW-1185">Reference proteome</keyword>
<accession>A0ABS6VRP1</accession>
<evidence type="ECO:0000313" key="2">
    <source>
        <dbReference type="EMBL" id="MBW2940985.1"/>
    </source>
</evidence>
<comment type="caution">
    <text evidence="2">The sequence shown here is derived from an EMBL/GenBank/DDBJ whole genome shotgun (WGS) entry which is preliminary data.</text>
</comment>
<name>A0ABS6VRP1_9GAMM</name>
<dbReference type="RefSeq" id="WP_219043246.1">
    <property type="nucleotide sequence ID" value="NZ_JAHWDQ010000002.1"/>
</dbReference>
<keyword evidence="2" id="KW-0378">Hydrolase</keyword>
<proteinExistence type="predicted"/>
<reference evidence="2" key="1">
    <citation type="submission" date="2021-07" db="EMBL/GenBank/DDBJ databases">
        <title>Zhongshania sp. CAU 1632 isolated from seawater.</title>
        <authorList>
            <person name="Kim W."/>
        </authorList>
    </citation>
    <scope>NUCLEOTIDE SEQUENCE</scope>
    <source>
        <strain evidence="2">CAU 1632</strain>
    </source>
</reference>
<gene>
    <name evidence="2" type="ORF">KXJ70_09370</name>
</gene>
<dbReference type="EMBL" id="JAHWDQ010000002">
    <property type="protein sequence ID" value="MBW2940985.1"/>
    <property type="molecule type" value="Genomic_DNA"/>
</dbReference>
<protein>
    <submittedName>
        <fullName evidence="2">Dienelactone hydrolase family protein</fullName>
    </submittedName>
</protein>
<dbReference type="InterPro" id="IPR002925">
    <property type="entry name" value="Dienelactn_hydro"/>
</dbReference>
<evidence type="ECO:0000259" key="1">
    <source>
        <dbReference type="Pfam" id="PF01738"/>
    </source>
</evidence>
<evidence type="ECO:0000313" key="3">
    <source>
        <dbReference type="Proteomes" id="UP001166291"/>
    </source>
</evidence>
<dbReference type="Pfam" id="PF01738">
    <property type="entry name" value="DLH"/>
    <property type="match status" value="1"/>
</dbReference>